<name>A0A139KJL3_BACT4</name>
<proteinExistence type="predicted"/>
<dbReference type="InterPro" id="IPR037923">
    <property type="entry name" value="HTH-like"/>
</dbReference>
<keyword evidence="2" id="KW-0238">DNA-binding</keyword>
<dbReference type="PANTHER" id="PTHR43280">
    <property type="entry name" value="ARAC-FAMILY TRANSCRIPTIONAL REGULATOR"/>
    <property type="match status" value="1"/>
</dbReference>
<organism evidence="4 5">
    <name type="scientific">Bacteroides thetaiotaomicron</name>
    <dbReference type="NCBI Taxonomy" id="818"/>
    <lineage>
        <taxon>Bacteria</taxon>
        <taxon>Pseudomonadati</taxon>
        <taxon>Bacteroidota</taxon>
        <taxon>Bacteroidia</taxon>
        <taxon>Bacteroidales</taxon>
        <taxon>Bacteroidaceae</taxon>
        <taxon>Bacteroides</taxon>
    </lineage>
</organism>
<dbReference type="PANTHER" id="PTHR43280:SF32">
    <property type="entry name" value="TRANSCRIPTIONAL REGULATORY PROTEIN"/>
    <property type="match status" value="1"/>
</dbReference>
<protein>
    <submittedName>
        <fullName evidence="4">Transcriptional regulator</fullName>
    </submittedName>
</protein>
<dbReference type="GO" id="GO:0003700">
    <property type="term" value="F:DNA-binding transcription factor activity"/>
    <property type="evidence" value="ECO:0007669"/>
    <property type="project" value="InterPro"/>
</dbReference>
<evidence type="ECO:0000256" key="3">
    <source>
        <dbReference type="ARBA" id="ARBA00023163"/>
    </source>
</evidence>
<dbReference type="PRINTS" id="PR00032">
    <property type="entry name" value="HTHARAC"/>
</dbReference>
<keyword evidence="1" id="KW-0805">Transcription regulation</keyword>
<dbReference type="InterPro" id="IPR020449">
    <property type="entry name" value="Tscrpt_reg_AraC-type_HTH"/>
</dbReference>
<dbReference type="GO" id="GO:0043565">
    <property type="term" value="F:sequence-specific DNA binding"/>
    <property type="evidence" value="ECO:0007669"/>
    <property type="project" value="InterPro"/>
</dbReference>
<evidence type="ECO:0000313" key="5">
    <source>
        <dbReference type="Proteomes" id="UP000500882"/>
    </source>
</evidence>
<dbReference type="SUPFAM" id="SSF51215">
    <property type="entry name" value="Regulatory protein AraC"/>
    <property type="match status" value="1"/>
</dbReference>
<dbReference type="SMART" id="SM00342">
    <property type="entry name" value="HTH_ARAC"/>
    <property type="match status" value="1"/>
</dbReference>
<dbReference type="InterPro" id="IPR009057">
    <property type="entry name" value="Homeodomain-like_sf"/>
</dbReference>
<evidence type="ECO:0000256" key="1">
    <source>
        <dbReference type="ARBA" id="ARBA00023015"/>
    </source>
</evidence>
<reference evidence="4 5" key="1">
    <citation type="submission" date="2020-02" db="EMBL/GenBank/DDBJ databases">
        <title>Whole-genome sequencing and comparative analysis of the genomes of Bacteroides thetaiotaomicron and Escherichia coli isolated from a healthy resident in Vietnam.</title>
        <authorList>
            <person name="Mohsin M."/>
            <person name="Tanaka K."/>
            <person name="Kawahara R."/>
            <person name="Kondo S."/>
            <person name="Noguchi H."/>
            <person name="Motooka D."/>
            <person name="Nakamura S."/>
            <person name="Khong D.T."/>
            <person name="Nguyen T.N."/>
            <person name="Tran H.T."/>
            <person name="Yamamoto Y."/>
        </authorList>
    </citation>
    <scope>NUCLEOTIDE SEQUENCE [LARGE SCALE GENOMIC DNA]</scope>
    <source>
        <strain evidence="4 5">F9-2</strain>
    </source>
</reference>
<evidence type="ECO:0000313" key="4">
    <source>
        <dbReference type="EMBL" id="BCA51206.1"/>
    </source>
</evidence>
<accession>A0A139KJL3</accession>
<sequence>MEKDIFVELNFLIMIIDDALPKFDLPVDFVTDDSITGDILNQYGRFPCHIKAGVFVLCTRGTVRATINLSEYTITHNDFVTVLPGSFIQIHEVSSDTRVCFAGFSSEFISRVSYVETYLDFLPMILDNPIMALQEEVAQLYRNAFSLLIRAYSLPNTLDNKEILMSIFTIFFQGVGELYKRCKPTTNEPIKREHELYRQFIQLLMTHYTQEHEVSFYAKKCGVTPAHFSGAIRKASGHSPLAIITGIIIMNAKAQLKSTRLPVKEIAFSLGFNNLSFFNKYFRKHVEMTPQEYREC</sequence>
<dbReference type="SUPFAM" id="SSF46689">
    <property type="entry name" value="Homeodomain-like"/>
    <property type="match status" value="1"/>
</dbReference>
<evidence type="ECO:0000256" key="2">
    <source>
        <dbReference type="ARBA" id="ARBA00023125"/>
    </source>
</evidence>
<dbReference type="Gene3D" id="1.10.10.60">
    <property type="entry name" value="Homeodomain-like"/>
    <property type="match status" value="1"/>
</dbReference>
<dbReference type="EMBL" id="AP022660">
    <property type="protein sequence ID" value="BCA51206.1"/>
    <property type="molecule type" value="Genomic_DNA"/>
</dbReference>
<dbReference type="Pfam" id="PF12833">
    <property type="entry name" value="HTH_18"/>
    <property type="match status" value="1"/>
</dbReference>
<dbReference type="InterPro" id="IPR018060">
    <property type="entry name" value="HTH_AraC"/>
</dbReference>
<gene>
    <name evidence="4" type="ORF">BatF92_31480</name>
</gene>
<dbReference type="Proteomes" id="UP000500882">
    <property type="component" value="Chromosome"/>
</dbReference>
<dbReference type="AlphaFoldDB" id="A0A139KJL3"/>
<keyword evidence="3" id="KW-0804">Transcription</keyword>
<dbReference type="PROSITE" id="PS01124">
    <property type="entry name" value="HTH_ARAC_FAMILY_2"/>
    <property type="match status" value="1"/>
</dbReference>